<dbReference type="EMBL" id="QKWK01000013">
    <property type="protein sequence ID" value="TXT04923.1"/>
    <property type="molecule type" value="Genomic_DNA"/>
</dbReference>
<gene>
    <name evidence="2" type="ORF">VHUM_04006</name>
</gene>
<organism evidence="2 3">
    <name type="scientific">Vanrija humicola</name>
    <name type="common">Yeast</name>
    <name type="synonym">Cryptococcus humicola</name>
    <dbReference type="NCBI Taxonomy" id="5417"/>
    <lineage>
        <taxon>Eukaryota</taxon>
        <taxon>Fungi</taxon>
        <taxon>Dikarya</taxon>
        <taxon>Basidiomycota</taxon>
        <taxon>Agaricomycotina</taxon>
        <taxon>Tremellomycetes</taxon>
        <taxon>Trichosporonales</taxon>
        <taxon>Trichosporonaceae</taxon>
        <taxon>Vanrija</taxon>
    </lineage>
</organism>
<dbReference type="OrthoDB" id="442921at2759"/>
<dbReference type="Proteomes" id="UP000473826">
    <property type="component" value="Unassembled WGS sequence"/>
</dbReference>
<dbReference type="PROSITE" id="PS50053">
    <property type="entry name" value="UBIQUITIN_2"/>
    <property type="match status" value="1"/>
</dbReference>
<dbReference type="Pfam" id="PF11976">
    <property type="entry name" value="Rad60-SLD"/>
    <property type="match status" value="1"/>
</dbReference>
<keyword evidence="3" id="KW-1185">Reference proteome</keyword>
<reference evidence="2 3" key="1">
    <citation type="journal article" date="2019" name="PLoS Genet.">
        <title>Convergent evolution of linked mating-type loci in basidiomycete fungi.</title>
        <authorList>
            <person name="Sun S."/>
            <person name="Coelho M.A."/>
            <person name="Heitman J."/>
            <person name="Nowrousian M."/>
        </authorList>
    </citation>
    <scope>NUCLEOTIDE SEQUENCE [LARGE SCALE GENOMIC DNA]</scope>
    <source>
        <strain evidence="2 3">CBS 4282</strain>
    </source>
</reference>
<evidence type="ECO:0000313" key="2">
    <source>
        <dbReference type="EMBL" id="TXT04923.1"/>
    </source>
</evidence>
<sequence length="186" mass="20668">MSDAGSPSNAAETKPKADDNTLNIKIRATDGSEVFFKIKKTTKLNKLKNAYADRVGQDPGAIRLLFDGQRIVDNATAEDLDMEDGDVVDVLLEREWTLAGRSLQGRVGGICHPTRGRHWLMQSTHRGRRLLLDKAQGQSAQIADHCHYAVAKSFSAQSCLRPSSGRLHSAPCHRRQQRHAMYINVH</sequence>
<dbReference type="InterPro" id="IPR000626">
    <property type="entry name" value="Ubiquitin-like_dom"/>
</dbReference>
<accession>A0A7D8Z0K5</accession>
<evidence type="ECO:0000259" key="1">
    <source>
        <dbReference type="PROSITE" id="PS50053"/>
    </source>
</evidence>
<dbReference type="InterPro" id="IPR022617">
    <property type="entry name" value="Rad60/SUMO-like_dom"/>
</dbReference>
<protein>
    <recommendedName>
        <fullName evidence="1">Ubiquitin-like domain-containing protein</fullName>
    </recommendedName>
</protein>
<feature type="domain" description="Ubiquitin-like" evidence="1">
    <location>
        <begin position="22"/>
        <end position="94"/>
    </location>
</feature>
<dbReference type="Gene3D" id="3.10.20.90">
    <property type="entry name" value="Phosphatidylinositol 3-kinase Catalytic Subunit, Chain A, domain 1"/>
    <property type="match status" value="1"/>
</dbReference>
<comment type="caution">
    <text evidence="2">The sequence shown here is derived from an EMBL/GenBank/DDBJ whole genome shotgun (WGS) entry which is preliminary data.</text>
</comment>
<proteinExistence type="predicted"/>
<dbReference type="InterPro" id="IPR029071">
    <property type="entry name" value="Ubiquitin-like_domsf"/>
</dbReference>
<dbReference type="FunFam" id="3.10.20.90:FF:000202">
    <property type="entry name" value="Small ubiquitin-related modifier I"/>
    <property type="match status" value="1"/>
</dbReference>
<dbReference type="SMART" id="SM00213">
    <property type="entry name" value="UBQ"/>
    <property type="match status" value="1"/>
</dbReference>
<name>A0A7D8Z0K5_VANHU</name>
<dbReference type="PANTHER" id="PTHR10562">
    <property type="entry name" value="SMALL UBIQUITIN-RELATED MODIFIER"/>
    <property type="match status" value="1"/>
</dbReference>
<evidence type="ECO:0000313" key="3">
    <source>
        <dbReference type="Proteomes" id="UP000473826"/>
    </source>
</evidence>
<dbReference type="SUPFAM" id="SSF54236">
    <property type="entry name" value="Ubiquitin-like"/>
    <property type="match status" value="1"/>
</dbReference>
<dbReference type="AlphaFoldDB" id="A0A7D8Z0K5"/>